<protein>
    <submittedName>
        <fullName evidence="1">Uncharacterized protein</fullName>
    </submittedName>
</protein>
<dbReference type="GeneID" id="56906031"/>
<sequence>MSIKLDPTILPALDILGMAQSGALLRAERDTPANGIPAFVTRNGWDELIATHAAHHDAPHTVLLPALEKAVARLLSHAAEGASRNGEMTPVITLQSDLFPSDPDLVLAFVRDSTHPVACALIGTAAQIETALRGHAPSHDLPN</sequence>
<dbReference type="EMBL" id="CP004373">
    <property type="protein sequence ID" value="AHK71688.1"/>
    <property type="molecule type" value="Genomic_DNA"/>
</dbReference>
<gene>
    <name evidence="1" type="ORF">GLS_c18120</name>
</gene>
<dbReference type="RefSeq" id="WP_041111992.1">
    <property type="nucleotide sequence ID" value="NZ_CP004373.1"/>
</dbReference>
<name>A0A067Z5E1_GLUOY</name>
<dbReference type="AlphaFoldDB" id="A0A067Z5E1"/>
<proteinExistence type="predicted"/>
<accession>A0A067Z5E1</accession>
<dbReference type="HOGENOM" id="CLU_1852344_0_0_5"/>
<dbReference type="Proteomes" id="UP000031656">
    <property type="component" value="Chromosome"/>
</dbReference>
<evidence type="ECO:0000313" key="2">
    <source>
        <dbReference type="Proteomes" id="UP000031656"/>
    </source>
</evidence>
<evidence type="ECO:0000313" key="1">
    <source>
        <dbReference type="EMBL" id="AHK71688.1"/>
    </source>
</evidence>
<dbReference type="KEGG" id="goy:GLS_c18120"/>
<reference evidence="1 2" key="1">
    <citation type="journal article" date="2015" name="Appl. Microbiol. Biotechnol.">
        <title>The consequence of an additional NADH dehydrogenase paralog on the growth of Gluconobacter oxydans DSM3504.</title>
        <authorList>
            <person name="Kostner D."/>
            <person name="Luchterhand B."/>
            <person name="Junker A."/>
            <person name="Volland S."/>
            <person name="Daniel R."/>
            <person name="Buchs J."/>
            <person name="Liebl W."/>
            <person name="Ehrenreich A."/>
        </authorList>
    </citation>
    <scope>NUCLEOTIDE SEQUENCE [LARGE SCALE GENOMIC DNA]</scope>
    <source>
        <strain evidence="1">DSM 3504</strain>
    </source>
</reference>
<organism evidence="1 2">
    <name type="scientific">Gluconobacter oxydans DSM 3504</name>
    <dbReference type="NCBI Taxonomy" id="1288313"/>
    <lineage>
        <taxon>Bacteria</taxon>
        <taxon>Pseudomonadati</taxon>
        <taxon>Pseudomonadota</taxon>
        <taxon>Alphaproteobacteria</taxon>
        <taxon>Acetobacterales</taxon>
        <taxon>Acetobacteraceae</taxon>
        <taxon>Gluconobacter</taxon>
    </lineage>
</organism>